<evidence type="ECO:0000313" key="1">
    <source>
        <dbReference type="EMBL" id="AKU97206.1"/>
    </source>
</evidence>
<organism evidence="1 2">
    <name type="scientific">Labilithrix luteola</name>
    <dbReference type="NCBI Taxonomy" id="1391654"/>
    <lineage>
        <taxon>Bacteria</taxon>
        <taxon>Pseudomonadati</taxon>
        <taxon>Myxococcota</taxon>
        <taxon>Polyangia</taxon>
        <taxon>Polyangiales</taxon>
        <taxon>Labilitrichaceae</taxon>
        <taxon>Labilithrix</taxon>
    </lineage>
</organism>
<evidence type="ECO:0000313" key="2">
    <source>
        <dbReference type="Proteomes" id="UP000064967"/>
    </source>
</evidence>
<proteinExistence type="predicted"/>
<dbReference type="AlphaFoldDB" id="A0A0K1PV25"/>
<name>A0A0K1PV25_9BACT</name>
<protein>
    <submittedName>
        <fullName evidence="1">Uncharacterized protein</fullName>
    </submittedName>
</protein>
<gene>
    <name evidence="1" type="ORF">AKJ09_03870</name>
</gene>
<reference evidence="1 2" key="1">
    <citation type="submission" date="2015-08" db="EMBL/GenBank/DDBJ databases">
        <authorList>
            <person name="Babu N.S."/>
            <person name="Beckwith C.J."/>
            <person name="Beseler K.G."/>
            <person name="Brison A."/>
            <person name="Carone J.V."/>
            <person name="Caskin T.P."/>
            <person name="Diamond M."/>
            <person name="Durham M.E."/>
            <person name="Foxe J.M."/>
            <person name="Go M."/>
            <person name="Henderson B.A."/>
            <person name="Jones I.B."/>
            <person name="McGettigan J.A."/>
            <person name="Micheletti S.J."/>
            <person name="Nasrallah M.E."/>
            <person name="Ortiz D."/>
            <person name="Piller C.R."/>
            <person name="Privatt S.R."/>
            <person name="Schneider S.L."/>
            <person name="Sharp S."/>
            <person name="Smith T.C."/>
            <person name="Stanton J.D."/>
            <person name="Ullery H.E."/>
            <person name="Wilson R.J."/>
            <person name="Serrano M.G."/>
            <person name="Buck G."/>
            <person name="Lee V."/>
            <person name="Wang Y."/>
            <person name="Carvalho R."/>
            <person name="Voegtly L."/>
            <person name="Shi R."/>
            <person name="Duckworth R."/>
            <person name="Johnson A."/>
            <person name="Loviza R."/>
            <person name="Walstead R."/>
            <person name="Shah Z."/>
            <person name="Kiflezghi M."/>
            <person name="Wade K."/>
            <person name="Ball S.L."/>
            <person name="Bradley K.W."/>
            <person name="Asai D.J."/>
            <person name="Bowman C.A."/>
            <person name="Russell D.A."/>
            <person name="Pope W.H."/>
            <person name="Jacobs-Sera D."/>
            <person name="Hendrix R.W."/>
            <person name="Hatfull G.F."/>
        </authorList>
    </citation>
    <scope>NUCLEOTIDE SEQUENCE [LARGE SCALE GENOMIC DNA]</scope>
    <source>
        <strain evidence="1 2">DSM 27648</strain>
    </source>
</reference>
<dbReference type="EMBL" id="CP012333">
    <property type="protein sequence ID" value="AKU97206.1"/>
    <property type="molecule type" value="Genomic_DNA"/>
</dbReference>
<dbReference type="KEGG" id="llu:AKJ09_03870"/>
<accession>A0A0K1PV25</accession>
<keyword evidence="2" id="KW-1185">Reference proteome</keyword>
<dbReference type="Proteomes" id="UP000064967">
    <property type="component" value="Chromosome"/>
</dbReference>
<sequence length="54" mass="5792">MTAPIVVGTDYAQITVTIDLEAPADVLRVRVGALSPAKAEQCILVDDVVLERVR</sequence>